<protein>
    <submittedName>
        <fullName evidence="1">Uncharacterized protein</fullName>
    </submittedName>
</protein>
<evidence type="ECO:0000313" key="1">
    <source>
        <dbReference type="EMBL" id="VYU49606.1"/>
    </source>
</evidence>
<gene>
    <name evidence="1" type="ORF">CPLFYP93_02484</name>
</gene>
<organism evidence="1">
    <name type="scientific">Clostridium paraputrificum</name>
    <dbReference type="NCBI Taxonomy" id="29363"/>
    <lineage>
        <taxon>Bacteria</taxon>
        <taxon>Bacillati</taxon>
        <taxon>Bacillota</taxon>
        <taxon>Clostridia</taxon>
        <taxon>Eubacteriales</taxon>
        <taxon>Clostridiaceae</taxon>
        <taxon>Clostridium</taxon>
    </lineage>
</organism>
<accession>A0A6N3FCL7</accession>
<dbReference type="AlphaFoldDB" id="A0A6N3FCL7"/>
<name>A0A6N3FCL7_9CLOT</name>
<reference evidence="1" key="1">
    <citation type="submission" date="2019-11" db="EMBL/GenBank/DDBJ databases">
        <authorList>
            <person name="Feng L."/>
        </authorList>
    </citation>
    <scope>NUCLEOTIDE SEQUENCE</scope>
    <source>
        <strain evidence="1">CParaputrificumLFYP93</strain>
    </source>
</reference>
<dbReference type="EMBL" id="CACRTV010000057">
    <property type="protein sequence ID" value="VYU49606.1"/>
    <property type="molecule type" value="Genomic_DNA"/>
</dbReference>
<dbReference type="RefSeq" id="WP_156561847.1">
    <property type="nucleotide sequence ID" value="NZ_CACRTV010000057.1"/>
</dbReference>
<proteinExistence type="predicted"/>
<sequence length="91" mass="9683">MSRQEYTEEGIKKVENAVAQLDEMIATLPGKLANLTEACTEGGMGVLIDNAKELETLATETIIPNFKEAKESGENYIKGAKGILVAVGGAR</sequence>